<name>A0A9N8PWU0_CHRIL</name>
<dbReference type="Proteomes" id="UP001154114">
    <property type="component" value="Chromosome 1"/>
</dbReference>
<evidence type="ECO:0000256" key="1">
    <source>
        <dbReference type="SAM" id="MobiDB-lite"/>
    </source>
</evidence>
<sequence length="196" mass="22677">MENKTKKMSQQEDKSVRKGHRIDSVVTKIINIEGSKMEKVEPKKDEPKKVEPKEEEPKKEEPMKEEPKAEEPKDEEPELELPKRDERRRVYRRKVAPKKLVSAAPAKEEPTGSKSGSSTHEQSERPAVKSFFCGCRDCKLYFGKGNPIECVNPNIVEMRYPKWTFSNNSSAKVPLFRRPADPDSRKDLQAAKRRKR</sequence>
<proteinExistence type="predicted"/>
<keyword evidence="3" id="KW-1185">Reference proteome</keyword>
<gene>
    <name evidence="2" type="ORF">CINC_LOCUS279</name>
</gene>
<protein>
    <submittedName>
        <fullName evidence="2">Uncharacterized protein</fullName>
    </submittedName>
</protein>
<feature type="compositionally biased region" description="Basic and acidic residues" evidence="1">
    <location>
        <begin position="178"/>
        <end position="190"/>
    </location>
</feature>
<feature type="compositionally biased region" description="Basic and acidic residues" evidence="1">
    <location>
        <begin position="35"/>
        <end position="71"/>
    </location>
</feature>
<dbReference type="OrthoDB" id="7413054at2759"/>
<dbReference type="AlphaFoldDB" id="A0A9N8PWU0"/>
<feature type="compositionally biased region" description="Basic and acidic residues" evidence="1">
    <location>
        <begin position="1"/>
        <end position="16"/>
    </location>
</feature>
<feature type="region of interest" description="Disordered" evidence="1">
    <location>
        <begin position="171"/>
        <end position="196"/>
    </location>
</feature>
<evidence type="ECO:0000313" key="2">
    <source>
        <dbReference type="EMBL" id="CAD0193983.1"/>
    </source>
</evidence>
<accession>A0A9N8PWU0</accession>
<feature type="region of interest" description="Disordered" evidence="1">
    <location>
        <begin position="1"/>
        <end position="126"/>
    </location>
</feature>
<organism evidence="2 3">
    <name type="scientific">Chrysodeixis includens</name>
    <name type="common">Soybean looper</name>
    <name type="synonym">Pseudoplusia includens</name>
    <dbReference type="NCBI Taxonomy" id="689277"/>
    <lineage>
        <taxon>Eukaryota</taxon>
        <taxon>Metazoa</taxon>
        <taxon>Ecdysozoa</taxon>
        <taxon>Arthropoda</taxon>
        <taxon>Hexapoda</taxon>
        <taxon>Insecta</taxon>
        <taxon>Pterygota</taxon>
        <taxon>Neoptera</taxon>
        <taxon>Endopterygota</taxon>
        <taxon>Lepidoptera</taxon>
        <taxon>Glossata</taxon>
        <taxon>Ditrysia</taxon>
        <taxon>Noctuoidea</taxon>
        <taxon>Noctuidae</taxon>
        <taxon>Plusiinae</taxon>
        <taxon>Chrysodeixis</taxon>
    </lineage>
</organism>
<dbReference type="EMBL" id="LR824004">
    <property type="protein sequence ID" value="CAD0193983.1"/>
    <property type="molecule type" value="Genomic_DNA"/>
</dbReference>
<reference evidence="2" key="1">
    <citation type="submission" date="2021-12" db="EMBL/GenBank/DDBJ databases">
        <authorList>
            <person name="King R."/>
        </authorList>
    </citation>
    <scope>NUCLEOTIDE SEQUENCE</scope>
</reference>
<evidence type="ECO:0000313" key="3">
    <source>
        <dbReference type="Proteomes" id="UP001154114"/>
    </source>
</evidence>